<comment type="caution">
    <text evidence="3">The sequence shown here is derived from an EMBL/GenBank/DDBJ whole genome shotgun (WGS) entry which is preliminary data.</text>
</comment>
<dbReference type="OrthoDB" id="75169at2759"/>
<dbReference type="GeneID" id="54324277"/>
<dbReference type="EMBL" id="QUQM01000002">
    <property type="protein sequence ID" value="KAA8652670.1"/>
    <property type="molecule type" value="Genomic_DNA"/>
</dbReference>
<sequence>MSSFSIIDVFSHTAYKGNPLAVVPNTLDTLSTTQMRLIARQFNLSETTFICPATTPVATYRLRSFLPNGEEVFGAGHNALGAWWYIIYTGLVGISDAETPTPTPVTFHQQLGVDVLPVEVSRSVEGMIEIAMRQGPPQFLDIHRDLSALAAAVGLAPSDIGFEVHGVLVSETKVVTTSPARHLLIPVVCEEVLRRARFDNEAVAKELSKTDSQNSGVYLFAPVGEADGGIPRFEARFFSPGMGCEDPATGSAAGPLVAYLWENGVVGSLGQDLVQVEVVQGLQRGRECVMKVGLLMKDGKPMGVMLRGKGTLVAEGRLVVPDGIDF</sequence>
<dbReference type="RefSeq" id="XP_033432031.1">
    <property type="nucleotide sequence ID" value="XM_033566274.1"/>
</dbReference>
<evidence type="ECO:0000256" key="1">
    <source>
        <dbReference type="PIRSR" id="PIRSR016184-1"/>
    </source>
</evidence>
<dbReference type="STRING" id="1220188.A0A4V3UQP9"/>
<gene>
    <name evidence="2" type="ORF">ATNIH1004_001575</name>
    <name evidence="3" type="ORF">EYZ11_001039</name>
</gene>
<dbReference type="InterPro" id="IPR003719">
    <property type="entry name" value="Phenazine_PhzF-like"/>
</dbReference>
<evidence type="ECO:0000313" key="5">
    <source>
        <dbReference type="Proteomes" id="UP000324241"/>
    </source>
</evidence>
<dbReference type="NCBIfam" id="TIGR00654">
    <property type="entry name" value="PhzF_family"/>
    <property type="match status" value="1"/>
</dbReference>
<dbReference type="GO" id="GO:0005737">
    <property type="term" value="C:cytoplasm"/>
    <property type="evidence" value="ECO:0007669"/>
    <property type="project" value="TreeGrafter"/>
</dbReference>
<dbReference type="AlphaFoldDB" id="A0A4V3UQP9"/>
<evidence type="ECO:0000313" key="4">
    <source>
        <dbReference type="Proteomes" id="UP000308092"/>
    </source>
</evidence>
<dbReference type="PANTHER" id="PTHR13774">
    <property type="entry name" value="PHENAZINE BIOSYNTHESIS PROTEIN"/>
    <property type="match status" value="1"/>
</dbReference>
<keyword evidence="4" id="KW-1185">Reference proteome</keyword>
<evidence type="ECO:0000313" key="3">
    <source>
        <dbReference type="EMBL" id="THC99490.1"/>
    </source>
</evidence>
<feature type="active site" evidence="1">
    <location>
        <position position="46"/>
    </location>
</feature>
<accession>A0A4V3UQP9</accession>
<dbReference type="VEuPathDB" id="FungiDB:EYZ11_001039"/>
<dbReference type="PIRSF" id="PIRSF016184">
    <property type="entry name" value="PhzC_PhzF"/>
    <property type="match status" value="1"/>
</dbReference>
<dbReference type="EMBL" id="SOSA01000017">
    <property type="protein sequence ID" value="THC99490.1"/>
    <property type="molecule type" value="Genomic_DNA"/>
</dbReference>
<organism evidence="3 4">
    <name type="scientific">Aspergillus tanneri</name>
    <dbReference type="NCBI Taxonomy" id="1220188"/>
    <lineage>
        <taxon>Eukaryota</taxon>
        <taxon>Fungi</taxon>
        <taxon>Dikarya</taxon>
        <taxon>Ascomycota</taxon>
        <taxon>Pezizomycotina</taxon>
        <taxon>Eurotiomycetes</taxon>
        <taxon>Eurotiomycetidae</taxon>
        <taxon>Eurotiales</taxon>
        <taxon>Aspergillaceae</taxon>
        <taxon>Aspergillus</taxon>
        <taxon>Aspergillus subgen. Circumdati</taxon>
    </lineage>
</organism>
<evidence type="ECO:0008006" key="6">
    <source>
        <dbReference type="Google" id="ProtNLM"/>
    </source>
</evidence>
<name>A0A4V3UQP9_9EURO</name>
<dbReference type="Proteomes" id="UP000308092">
    <property type="component" value="Unassembled WGS sequence"/>
</dbReference>
<dbReference type="Gene3D" id="3.10.310.10">
    <property type="entry name" value="Diaminopimelate Epimerase, Chain A, domain 1"/>
    <property type="match status" value="2"/>
</dbReference>
<protein>
    <recommendedName>
        <fullName evidence="6">Phenazine biosynthesis protein</fullName>
    </recommendedName>
</protein>
<proteinExistence type="predicted"/>
<dbReference type="GO" id="GO:0016853">
    <property type="term" value="F:isomerase activity"/>
    <property type="evidence" value="ECO:0007669"/>
    <property type="project" value="TreeGrafter"/>
</dbReference>
<reference evidence="3 4" key="1">
    <citation type="submission" date="2019-03" db="EMBL/GenBank/DDBJ databases">
        <title>The genome sequence of a newly discovered highly antifungal drug resistant Aspergillus species, Aspergillus tanneri NIH 1004.</title>
        <authorList>
            <person name="Mounaud S."/>
            <person name="Singh I."/>
            <person name="Joardar V."/>
            <person name="Pakala S."/>
            <person name="Pakala S."/>
            <person name="Venepally P."/>
            <person name="Hoover J."/>
            <person name="Nierman W."/>
            <person name="Chung J."/>
            <person name="Losada L."/>
        </authorList>
    </citation>
    <scope>NUCLEOTIDE SEQUENCE [LARGE SCALE GENOMIC DNA]</scope>
    <source>
        <strain evidence="3 4">NIH1004</strain>
    </source>
</reference>
<dbReference type="Pfam" id="PF02567">
    <property type="entry name" value="PhzC-PhzF"/>
    <property type="match status" value="1"/>
</dbReference>
<evidence type="ECO:0000313" key="2">
    <source>
        <dbReference type="EMBL" id="KAA8652670.1"/>
    </source>
</evidence>
<dbReference type="SUPFAM" id="SSF54506">
    <property type="entry name" value="Diaminopimelate epimerase-like"/>
    <property type="match status" value="1"/>
</dbReference>
<dbReference type="Proteomes" id="UP000324241">
    <property type="component" value="Unassembled WGS sequence"/>
</dbReference>
<reference evidence="2 5" key="2">
    <citation type="submission" date="2019-08" db="EMBL/GenBank/DDBJ databases">
        <title>The genome sequence of a newly discovered highly antifungal drug resistant Aspergillus species, Aspergillus tanneri NIH 1004.</title>
        <authorList>
            <person name="Mounaud S."/>
            <person name="Singh I."/>
            <person name="Joardar V."/>
            <person name="Pakala S."/>
            <person name="Pakala S."/>
            <person name="Venepally P."/>
            <person name="Chung J.K."/>
            <person name="Losada L."/>
            <person name="Nierman W.C."/>
        </authorList>
    </citation>
    <scope>NUCLEOTIDE SEQUENCE [LARGE SCALE GENOMIC DNA]</scope>
    <source>
        <strain evidence="2 5">NIH1004</strain>
    </source>
</reference>